<feature type="chain" id="PRO_5037366272" evidence="2">
    <location>
        <begin position="17"/>
        <end position="293"/>
    </location>
</feature>
<organism evidence="3 4">
    <name type="scientific">Acrobeloides nanus</name>
    <dbReference type="NCBI Taxonomy" id="290746"/>
    <lineage>
        <taxon>Eukaryota</taxon>
        <taxon>Metazoa</taxon>
        <taxon>Ecdysozoa</taxon>
        <taxon>Nematoda</taxon>
        <taxon>Chromadorea</taxon>
        <taxon>Rhabditida</taxon>
        <taxon>Tylenchina</taxon>
        <taxon>Cephalobomorpha</taxon>
        <taxon>Cephaloboidea</taxon>
        <taxon>Cephalobidae</taxon>
        <taxon>Acrobeloides</taxon>
    </lineage>
</organism>
<keyword evidence="3" id="KW-1185">Reference proteome</keyword>
<evidence type="ECO:0000256" key="2">
    <source>
        <dbReference type="SAM" id="SignalP"/>
    </source>
</evidence>
<feature type="signal peptide" evidence="2">
    <location>
        <begin position="1"/>
        <end position="16"/>
    </location>
</feature>
<proteinExistence type="predicted"/>
<evidence type="ECO:0000313" key="3">
    <source>
        <dbReference type="Proteomes" id="UP000887540"/>
    </source>
</evidence>
<keyword evidence="1" id="KW-0472">Membrane</keyword>
<dbReference type="AlphaFoldDB" id="A0A914EI07"/>
<accession>A0A914EI07</accession>
<keyword evidence="1" id="KW-0812">Transmembrane</keyword>
<sequence length="293" mass="33566">MKSVCVFLLQVLLVKSEWEIPDELLPPKILAEIVGGFSPFVGYFSALGSSTQEWLQSYAQNSDPTQFTYIMQPSTQPFTRTNIGMEEGPTCDLRLGSNSELRLTFPDEHGKCVQSNVLTNVKLNVNLTTFCWMLCSDVAERCFSNRNSSQQLCICENCQDIKPENSSDDCNPITDLTIQVFRNETLTKELIRTSRVNMTTFGDNCTIIRSTNIQFLNYEPNPTVPRFWLQRGRFQCPSEVTCPLEMLYIFTSNYHQLIEKIILAVIIGLIFIYYTLIVNTKFVYNLQSLYIKV</sequence>
<keyword evidence="2" id="KW-0732">Signal</keyword>
<dbReference type="WBParaSite" id="ACRNAN_scaffold8007.g21714.t1">
    <property type="protein sequence ID" value="ACRNAN_scaffold8007.g21714.t1"/>
    <property type="gene ID" value="ACRNAN_scaffold8007.g21714"/>
</dbReference>
<evidence type="ECO:0000313" key="4">
    <source>
        <dbReference type="WBParaSite" id="ACRNAN_scaffold8007.g21714.t1"/>
    </source>
</evidence>
<protein>
    <submittedName>
        <fullName evidence="4">Uncharacterized protein</fullName>
    </submittedName>
</protein>
<dbReference type="Proteomes" id="UP000887540">
    <property type="component" value="Unplaced"/>
</dbReference>
<name>A0A914EI07_9BILA</name>
<evidence type="ECO:0000256" key="1">
    <source>
        <dbReference type="SAM" id="Phobius"/>
    </source>
</evidence>
<keyword evidence="1" id="KW-1133">Transmembrane helix</keyword>
<feature type="transmembrane region" description="Helical" evidence="1">
    <location>
        <begin position="261"/>
        <end position="284"/>
    </location>
</feature>
<reference evidence="4" key="1">
    <citation type="submission" date="2022-11" db="UniProtKB">
        <authorList>
            <consortium name="WormBaseParasite"/>
        </authorList>
    </citation>
    <scope>IDENTIFICATION</scope>
</reference>